<feature type="region of interest" description="Disordered" evidence="8">
    <location>
        <begin position="643"/>
        <end position="687"/>
    </location>
</feature>
<feature type="transmembrane region" description="Helical" evidence="9">
    <location>
        <begin position="974"/>
        <end position="994"/>
    </location>
</feature>
<dbReference type="PANTHER" id="PTHR43394">
    <property type="entry name" value="ATP-DEPENDENT PERMEASE MDL1, MITOCHONDRIAL"/>
    <property type="match status" value="1"/>
</dbReference>
<dbReference type="Pfam" id="PF00664">
    <property type="entry name" value="ABC_membrane"/>
    <property type="match status" value="2"/>
</dbReference>
<dbReference type="InterPro" id="IPR036640">
    <property type="entry name" value="ABC1_TM_sf"/>
</dbReference>
<accession>A0ABR4D6F9</accession>
<feature type="transmembrane region" description="Helical" evidence="9">
    <location>
        <begin position="939"/>
        <end position="962"/>
    </location>
</feature>
<comment type="caution">
    <text evidence="12">The sequence shown here is derived from an EMBL/GenBank/DDBJ whole genome shotgun (WGS) entry which is preliminary data.</text>
</comment>
<keyword evidence="4" id="KW-0547">Nucleotide-binding</keyword>
<evidence type="ECO:0008006" key="14">
    <source>
        <dbReference type="Google" id="ProtNLM"/>
    </source>
</evidence>
<feature type="transmembrane region" description="Helical" evidence="9">
    <location>
        <begin position="834"/>
        <end position="852"/>
    </location>
</feature>
<keyword evidence="7 9" id="KW-0472">Membrane</keyword>
<feature type="transmembrane region" description="Helical" evidence="9">
    <location>
        <begin position="748"/>
        <end position="774"/>
    </location>
</feature>
<feature type="domain" description="ABC transporter" evidence="10">
    <location>
        <begin position="376"/>
        <end position="633"/>
    </location>
</feature>
<dbReference type="InterPro" id="IPR011527">
    <property type="entry name" value="ABC1_TM_dom"/>
</dbReference>
<feature type="transmembrane region" description="Helical" evidence="9">
    <location>
        <begin position="858"/>
        <end position="878"/>
    </location>
</feature>
<dbReference type="InterPro" id="IPR039421">
    <property type="entry name" value="Type_1_exporter"/>
</dbReference>
<proteinExistence type="inferred from homology"/>
<evidence type="ECO:0000256" key="8">
    <source>
        <dbReference type="SAM" id="MobiDB-lite"/>
    </source>
</evidence>
<feature type="transmembrane region" description="Helical" evidence="9">
    <location>
        <begin position="47"/>
        <end position="71"/>
    </location>
</feature>
<evidence type="ECO:0000256" key="2">
    <source>
        <dbReference type="ARBA" id="ARBA00007577"/>
    </source>
</evidence>
<dbReference type="SUPFAM" id="SSF90123">
    <property type="entry name" value="ABC transporter transmembrane region"/>
    <property type="match status" value="2"/>
</dbReference>
<gene>
    <name evidence="12" type="ORF">VTJ83DRAFT_5309</name>
</gene>
<feature type="transmembrane region" description="Helical" evidence="9">
    <location>
        <begin position="177"/>
        <end position="198"/>
    </location>
</feature>
<evidence type="ECO:0000256" key="4">
    <source>
        <dbReference type="ARBA" id="ARBA00022741"/>
    </source>
</evidence>
<evidence type="ECO:0000256" key="6">
    <source>
        <dbReference type="ARBA" id="ARBA00022989"/>
    </source>
</evidence>
<dbReference type="GeneID" id="98126539"/>
<feature type="compositionally biased region" description="Basic and acidic residues" evidence="8">
    <location>
        <begin position="643"/>
        <end position="657"/>
    </location>
</feature>
<dbReference type="RefSeq" id="XP_070864684.1">
    <property type="nucleotide sequence ID" value="XM_071011895.1"/>
</dbReference>
<protein>
    <recommendedName>
        <fullName evidence="14">ABC transporter</fullName>
    </recommendedName>
</protein>
<comment type="similarity">
    <text evidence="2">Belongs to the ABC transporter superfamily. ABCB family. Multidrug resistance exporter (TC 3.A.1.201) subfamily.</text>
</comment>
<dbReference type="InterPro" id="IPR003439">
    <property type="entry name" value="ABC_transporter-like_ATP-bd"/>
</dbReference>
<dbReference type="SUPFAM" id="SSF52540">
    <property type="entry name" value="P-loop containing nucleoside triphosphate hydrolases"/>
    <property type="match status" value="2"/>
</dbReference>
<evidence type="ECO:0000256" key="7">
    <source>
        <dbReference type="ARBA" id="ARBA00023136"/>
    </source>
</evidence>
<sequence>MAQPAASNAHPGPPTTKKGRGLIKPEHKTAIKDFARIFSFSTCVDRAVLVAAVLASLGTGVTMPLMNIVFGRMVGSFTGYFSENPTTTYDMFRGAINTCALYLVGLFFIRLVLDYISYTSFRVVSMRISSAIRLAYLRSLFAQPISTLDVIPPGQTAAIITITASTLQTGISEKLSALLQAVSTVVSAFAIALCYSWSLSLVTSSGLALIIITYASTTPFLVKRLNEVQHAEIQASTTANEIFSSIRMVAACGAVEKMAQRYATWVDESRRRGLKMSPVVAAQQGLVQFAVYSTFALSFWYGLKMHMESQTRGAETLIVVLMSIMLMTTSVSGITAPLSAAARAAGAATIFYTIIDAPKVDKSGAKDPDVSASEDIVLENVNFAYATRPHIKVLDNLSLRLPAGKVTAIVGPSGSGKSTIVGLLERWYEIEALDSGHPSIFWRNGSITAGGRPLREIDLKWWRSQIGLVQQEPCLFNDTIFNNVAFGLIGTEWEDASPEVKEGLVKQACVEAYADEFISRLPEGYSTIVGDNGMKLSGGQRQRLAIARSIVKRPKILILDEATSSIDVRSEQKVQMALDKVSQNRTTLVIAHRLATVRKADSIVVLKHGRVVQQGTHDELISQEGGAYWAMVIAQQVGVKSEKKDEEPVLGEKSDAVKEEEEEEEDSVETITTPAAENNTAADSKGQPNKAKVRDLWRIFSLLLREQKHRRKLYAVLLLSALGGGASQPLQAYLFATELTLFQFRGDWLAPIASFWSLMFVALAGLVAISYFALGWSSSSIAFHITHHYRLQYLTSILSKPISFFDHPAHSTGALTAQLATDPTQLQELVGTNMAFVVISLLNVVGCLALAFCFGWKLTVVTLVSSMPLIMAAAFFRVRYEARFEAMNNAVFAESARFATEAIGAFRTVSALTLEESIVARYETLLREHVRQAFWKSGWATLVFAAADSVALLCMAFVIWYGGGLMLNLEYTSFQYMIVYIAVLQGGLGAGGWLSHGPNIAKASVAAGRIINMRGNDQDSGCPASRDSEGLGEDDMGVSIEFQDVWFRYPTRDAPVLRGLNLSIQKGQFAAIVGPSGCGKTTIISLLERFYAPDTGKIVCNGLDIANVSLGSYRQDISLVAQEPNLFDGSIRENILLGVDPATTTEADLHQACRDAEIHDFIASLPDGYDTQVGSRGVALSGGQKQRLAIARALIRRPRLLLLDEATSNLDTDTERAVQAVFEKTKANRTMVVVAHRLATVRNADVIFVLSEGQVVEQGDHDELLKQRGIYHAMCQSQALDS</sequence>
<evidence type="ECO:0000256" key="3">
    <source>
        <dbReference type="ARBA" id="ARBA00022692"/>
    </source>
</evidence>
<keyword evidence="3 9" id="KW-0812">Transmembrane</keyword>
<comment type="subcellular location">
    <subcellularLocation>
        <location evidence="1">Membrane</location>
        <topology evidence="1">Multi-pass membrane protein</topology>
    </subcellularLocation>
</comment>
<keyword evidence="6 9" id="KW-1133">Transmembrane helix</keyword>
<dbReference type="CDD" id="cd18578">
    <property type="entry name" value="ABC_6TM_Pgp_ABCB1_D2_like"/>
    <property type="match status" value="1"/>
</dbReference>
<feature type="compositionally biased region" description="Polar residues" evidence="8">
    <location>
        <begin position="670"/>
        <end position="682"/>
    </location>
</feature>
<feature type="transmembrane region" description="Helical" evidence="9">
    <location>
        <begin position="313"/>
        <end position="334"/>
    </location>
</feature>
<dbReference type="PROSITE" id="PS00211">
    <property type="entry name" value="ABC_TRANSPORTER_1"/>
    <property type="match status" value="2"/>
</dbReference>
<evidence type="ECO:0000256" key="9">
    <source>
        <dbReference type="SAM" id="Phobius"/>
    </source>
</evidence>
<dbReference type="PROSITE" id="PS50893">
    <property type="entry name" value="ABC_TRANSPORTER_2"/>
    <property type="match status" value="2"/>
</dbReference>
<feature type="transmembrane region" description="Helical" evidence="9">
    <location>
        <begin position="204"/>
        <end position="222"/>
    </location>
</feature>
<evidence type="ECO:0000313" key="12">
    <source>
        <dbReference type="EMBL" id="KAL2265957.1"/>
    </source>
</evidence>
<dbReference type="SMART" id="SM00382">
    <property type="entry name" value="AAA"/>
    <property type="match status" value="2"/>
</dbReference>
<dbReference type="InterPro" id="IPR017871">
    <property type="entry name" value="ABC_transporter-like_CS"/>
</dbReference>
<keyword evidence="5" id="KW-0067">ATP-binding</keyword>
<feature type="domain" description="ABC transporter" evidence="10">
    <location>
        <begin position="1040"/>
        <end position="1277"/>
    </location>
</feature>
<evidence type="ECO:0000259" key="10">
    <source>
        <dbReference type="PROSITE" id="PS50893"/>
    </source>
</evidence>
<feature type="domain" description="ABC transmembrane type-1" evidence="11">
    <location>
        <begin position="715"/>
        <end position="985"/>
    </location>
</feature>
<dbReference type="EMBL" id="JAZGUE010000005">
    <property type="protein sequence ID" value="KAL2265957.1"/>
    <property type="molecule type" value="Genomic_DNA"/>
</dbReference>
<feature type="domain" description="ABC transmembrane type-1" evidence="11">
    <location>
        <begin position="50"/>
        <end position="343"/>
    </location>
</feature>
<dbReference type="Gene3D" id="1.20.1560.10">
    <property type="entry name" value="ABC transporter type 1, transmembrane domain"/>
    <property type="match status" value="1"/>
</dbReference>
<dbReference type="Proteomes" id="UP001600064">
    <property type="component" value="Unassembled WGS sequence"/>
</dbReference>
<feature type="transmembrane region" description="Helical" evidence="9">
    <location>
        <begin position="279"/>
        <end position="301"/>
    </location>
</feature>
<dbReference type="InterPro" id="IPR027417">
    <property type="entry name" value="P-loop_NTPase"/>
</dbReference>
<evidence type="ECO:0000313" key="13">
    <source>
        <dbReference type="Proteomes" id="UP001600064"/>
    </source>
</evidence>
<organism evidence="12 13">
    <name type="scientific">Remersonia thermophila</name>
    <dbReference type="NCBI Taxonomy" id="72144"/>
    <lineage>
        <taxon>Eukaryota</taxon>
        <taxon>Fungi</taxon>
        <taxon>Dikarya</taxon>
        <taxon>Ascomycota</taxon>
        <taxon>Pezizomycotina</taxon>
        <taxon>Sordariomycetes</taxon>
        <taxon>Sordariomycetidae</taxon>
        <taxon>Sordariales</taxon>
        <taxon>Sordariales incertae sedis</taxon>
        <taxon>Remersonia</taxon>
    </lineage>
</organism>
<name>A0ABR4D6F9_9PEZI</name>
<dbReference type="Gene3D" id="3.40.50.300">
    <property type="entry name" value="P-loop containing nucleotide triphosphate hydrolases"/>
    <property type="match status" value="2"/>
</dbReference>
<dbReference type="PROSITE" id="PS50929">
    <property type="entry name" value="ABC_TM1F"/>
    <property type="match status" value="2"/>
</dbReference>
<feature type="transmembrane region" description="Helical" evidence="9">
    <location>
        <begin position="91"/>
        <end position="113"/>
    </location>
</feature>
<keyword evidence="13" id="KW-1185">Reference proteome</keyword>
<evidence type="ECO:0000256" key="5">
    <source>
        <dbReference type="ARBA" id="ARBA00022840"/>
    </source>
</evidence>
<reference evidence="12 13" key="1">
    <citation type="journal article" date="2024" name="Commun. Biol.">
        <title>Comparative genomic analysis of thermophilic fungi reveals convergent evolutionary adaptations and gene losses.</title>
        <authorList>
            <person name="Steindorff A.S."/>
            <person name="Aguilar-Pontes M.V."/>
            <person name="Robinson A.J."/>
            <person name="Andreopoulos B."/>
            <person name="LaButti K."/>
            <person name="Kuo A."/>
            <person name="Mondo S."/>
            <person name="Riley R."/>
            <person name="Otillar R."/>
            <person name="Haridas S."/>
            <person name="Lipzen A."/>
            <person name="Grimwood J."/>
            <person name="Schmutz J."/>
            <person name="Clum A."/>
            <person name="Reid I.D."/>
            <person name="Moisan M.C."/>
            <person name="Butler G."/>
            <person name="Nguyen T.T.M."/>
            <person name="Dewar K."/>
            <person name="Conant G."/>
            <person name="Drula E."/>
            <person name="Henrissat B."/>
            <person name="Hansel C."/>
            <person name="Singer S."/>
            <person name="Hutchinson M.I."/>
            <person name="de Vries R.P."/>
            <person name="Natvig D.O."/>
            <person name="Powell A.J."/>
            <person name="Tsang A."/>
            <person name="Grigoriev I.V."/>
        </authorList>
    </citation>
    <scope>NUCLEOTIDE SEQUENCE [LARGE SCALE GENOMIC DNA]</scope>
    <source>
        <strain evidence="12 13">ATCC 22073</strain>
    </source>
</reference>
<feature type="compositionally biased region" description="Acidic residues" evidence="8">
    <location>
        <begin position="658"/>
        <end position="668"/>
    </location>
</feature>
<dbReference type="CDD" id="cd18577">
    <property type="entry name" value="ABC_6TM_Pgp_ABCB1_D1_like"/>
    <property type="match status" value="1"/>
</dbReference>
<dbReference type="Pfam" id="PF00005">
    <property type="entry name" value="ABC_tran"/>
    <property type="match status" value="2"/>
</dbReference>
<feature type="region of interest" description="Disordered" evidence="8">
    <location>
        <begin position="1"/>
        <end position="22"/>
    </location>
</feature>
<dbReference type="PANTHER" id="PTHR43394:SF27">
    <property type="entry name" value="ATP-DEPENDENT TRANSLOCASE ABCB1-LIKE"/>
    <property type="match status" value="1"/>
</dbReference>
<evidence type="ECO:0000259" key="11">
    <source>
        <dbReference type="PROSITE" id="PS50929"/>
    </source>
</evidence>
<feature type="transmembrane region" description="Helical" evidence="9">
    <location>
        <begin position="713"/>
        <end position="736"/>
    </location>
</feature>
<evidence type="ECO:0000256" key="1">
    <source>
        <dbReference type="ARBA" id="ARBA00004141"/>
    </source>
</evidence>
<dbReference type="InterPro" id="IPR003593">
    <property type="entry name" value="AAA+_ATPase"/>
</dbReference>